<evidence type="ECO:0000313" key="1">
    <source>
        <dbReference type="EMBL" id="BAU01848.1"/>
    </source>
</evidence>
<organism evidence="1 2">
    <name type="scientific">Vigna angularis var. angularis</name>
    <dbReference type="NCBI Taxonomy" id="157739"/>
    <lineage>
        <taxon>Eukaryota</taxon>
        <taxon>Viridiplantae</taxon>
        <taxon>Streptophyta</taxon>
        <taxon>Embryophyta</taxon>
        <taxon>Tracheophyta</taxon>
        <taxon>Spermatophyta</taxon>
        <taxon>Magnoliopsida</taxon>
        <taxon>eudicotyledons</taxon>
        <taxon>Gunneridae</taxon>
        <taxon>Pentapetalae</taxon>
        <taxon>rosids</taxon>
        <taxon>fabids</taxon>
        <taxon>Fabales</taxon>
        <taxon>Fabaceae</taxon>
        <taxon>Papilionoideae</taxon>
        <taxon>50 kb inversion clade</taxon>
        <taxon>NPAAA clade</taxon>
        <taxon>indigoferoid/millettioid clade</taxon>
        <taxon>Phaseoleae</taxon>
        <taxon>Vigna</taxon>
    </lineage>
</organism>
<sequence length="74" mass="8326">MNIAMHPKTWLGLPIVWVPCRLNPPTCGSRTRPSPWRQCSPRHGSSPTVVGAERHYMGLFVERKVLFGGVRGEE</sequence>
<dbReference type="EMBL" id="AP015044">
    <property type="protein sequence ID" value="BAU01848.1"/>
    <property type="molecule type" value="Genomic_DNA"/>
</dbReference>
<accession>A0A0S3T9E8</accession>
<reference evidence="1 2" key="1">
    <citation type="journal article" date="2015" name="Sci. Rep.">
        <title>The power of single molecule real-time sequencing technology in the de novo assembly of a eukaryotic genome.</title>
        <authorList>
            <person name="Sakai H."/>
            <person name="Naito K."/>
            <person name="Ogiso-Tanaka E."/>
            <person name="Takahashi Y."/>
            <person name="Iseki K."/>
            <person name="Muto C."/>
            <person name="Satou K."/>
            <person name="Teruya K."/>
            <person name="Shiroma A."/>
            <person name="Shimoji M."/>
            <person name="Hirano T."/>
            <person name="Itoh T."/>
            <person name="Kaga A."/>
            <person name="Tomooka N."/>
        </authorList>
    </citation>
    <scope>NUCLEOTIDE SEQUENCE [LARGE SCALE GENOMIC DNA]</scope>
    <source>
        <strain evidence="2">cv. Shumari</strain>
    </source>
</reference>
<keyword evidence="2" id="KW-1185">Reference proteome</keyword>
<protein>
    <submittedName>
        <fullName evidence="1">Uncharacterized protein</fullName>
    </submittedName>
</protein>
<dbReference type="Proteomes" id="UP000291084">
    <property type="component" value="Chromosome 11"/>
</dbReference>
<gene>
    <name evidence="1" type="primary">Vigan.11G117600</name>
    <name evidence="1" type="ORF">VIGAN_11117600</name>
</gene>
<dbReference type="AlphaFoldDB" id="A0A0S3T9E8"/>
<feature type="non-terminal residue" evidence="1">
    <location>
        <position position="74"/>
    </location>
</feature>
<name>A0A0S3T9E8_PHAAN</name>
<evidence type="ECO:0000313" key="2">
    <source>
        <dbReference type="Proteomes" id="UP000291084"/>
    </source>
</evidence>
<proteinExistence type="predicted"/>